<name>A0ABV6NCS0_9BACI</name>
<dbReference type="PROSITE" id="PS51000">
    <property type="entry name" value="HTH_DEOR_2"/>
    <property type="match status" value="1"/>
</dbReference>
<dbReference type="Pfam" id="PF08220">
    <property type="entry name" value="HTH_DeoR"/>
    <property type="match status" value="1"/>
</dbReference>
<gene>
    <name evidence="4" type="ORF">ACFFH4_04330</name>
</gene>
<feature type="domain" description="HTH deoR-type" evidence="3">
    <location>
        <begin position="3"/>
        <end position="58"/>
    </location>
</feature>
<proteinExistence type="predicted"/>
<dbReference type="InterPro" id="IPR036390">
    <property type="entry name" value="WH_DNA-bd_sf"/>
</dbReference>
<dbReference type="SMART" id="SM01134">
    <property type="entry name" value="DeoRC"/>
    <property type="match status" value="1"/>
</dbReference>
<keyword evidence="5" id="KW-1185">Reference proteome</keyword>
<dbReference type="InterPro" id="IPR050313">
    <property type="entry name" value="Carb_Metab_HTH_regulators"/>
</dbReference>
<dbReference type="InterPro" id="IPR001034">
    <property type="entry name" value="DeoR_HTH"/>
</dbReference>
<protein>
    <submittedName>
        <fullName evidence="4">DeoR/GlpR family DNA-binding transcription regulator</fullName>
    </submittedName>
</protein>
<accession>A0ABV6NCS0</accession>
<sequence>MLSVERFEKILKELEKNKVVKVAELSAVLGVTEKTIRIDLEALEKKGLLKRIHGGAVLQEEEVRIFPINERQSSNNERKGNIARKALDLMKPNETILMDGGSTTLQVAKLLGEFPVTVITNDIKIAYELLDKEKVQLMVLGGSRIGASSSLFGVQTSDLLKRIRVDRLFFGATGVSIEHGLTVFNSFHVEWKRQIINCAECVTLLAESTKFEKVGLIQFATLDDIDEIITDRRLDKEVQKRLEKMSIPIIFS</sequence>
<dbReference type="Pfam" id="PF00455">
    <property type="entry name" value="DeoRC"/>
    <property type="match status" value="1"/>
</dbReference>
<dbReference type="InterPro" id="IPR037171">
    <property type="entry name" value="NagB/RpiA_transferase-like"/>
</dbReference>
<dbReference type="RefSeq" id="WP_273841044.1">
    <property type="nucleotide sequence ID" value="NZ_JAQQWT010000003.1"/>
</dbReference>
<dbReference type="GO" id="GO:0003677">
    <property type="term" value="F:DNA binding"/>
    <property type="evidence" value="ECO:0007669"/>
    <property type="project" value="UniProtKB-KW"/>
</dbReference>
<keyword evidence="2" id="KW-0804">Transcription</keyword>
<dbReference type="InterPro" id="IPR036388">
    <property type="entry name" value="WH-like_DNA-bd_sf"/>
</dbReference>
<evidence type="ECO:0000259" key="3">
    <source>
        <dbReference type="PROSITE" id="PS51000"/>
    </source>
</evidence>
<dbReference type="Gene3D" id="1.10.10.10">
    <property type="entry name" value="Winged helix-like DNA-binding domain superfamily/Winged helix DNA-binding domain"/>
    <property type="match status" value="1"/>
</dbReference>
<evidence type="ECO:0000256" key="1">
    <source>
        <dbReference type="ARBA" id="ARBA00023015"/>
    </source>
</evidence>
<evidence type="ECO:0000256" key="2">
    <source>
        <dbReference type="ARBA" id="ARBA00023163"/>
    </source>
</evidence>
<dbReference type="PRINTS" id="PR00037">
    <property type="entry name" value="HTHLACR"/>
</dbReference>
<evidence type="ECO:0000313" key="4">
    <source>
        <dbReference type="EMBL" id="MFC0558274.1"/>
    </source>
</evidence>
<evidence type="ECO:0000313" key="5">
    <source>
        <dbReference type="Proteomes" id="UP001589833"/>
    </source>
</evidence>
<comment type="caution">
    <text evidence="4">The sequence shown here is derived from an EMBL/GenBank/DDBJ whole genome shotgun (WGS) entry which is preliminary data.</text>
</comment>
<reference evidence="4 5" key="1">
    <citation type="submission" date="2024-09" db="EMBL/GenBank/DDBJ databases">
        <authorList>
            <person name="Sun Q."/>
            <person name="Mori K."/>
        </authorList>
    </citation>
    <scope>NUCLEOTIDE SEQUENCE [LARGE SCALE GENOMIC DNA]</scope>
    <source>
        <strain evidence="4 5">NCAIM B.02301</strain>
    </source>
</reference>
<dbReference type="Proteomes" id="UP001589833">
    <property type="component" value="Unassembled WGS sequence"/>
</dbReference>
<dbReference type="SUPFAM" id="SSF100950">
    <property type="entry name" value="NagB/RpiA/CoA transferase-like"/>
    <property type="match status" value="1"/>
</dbReference>
<dbReference type="PANTHER" id="PTHR30363:SF44">
    <property type="entry name" value="AGA OPERON TRANSCRIPTIONAL REPRESSOR-RELATED"/>
    <property type="match status" value="1"/>
</dbReference>
<dbReference type="PANTHER" id="PTHR30363">
    <property type="entry name" value="HTH-TYPE TRANSCRIPTIONAL REGULATOR SRLR-RELATED"/>
    <property type="match status" value="1"/>
</dbReference>
<keyword evidence="1" id="KW-0805">Transcription regulation</keyword>
<dbReference type="SUPFAM" id="SSF46785">
    <property type="entry name" value="Winged helix' DNA-binding domain"/>
    <property type="match status" value="1"/>
</dbReference>
<dbReference type="Gene3D" id="3.40.50.1360">
    <property type="match status" value="1"/>
</dbReference>
<dbReference type="InterPro" id="IPR014036">
    <property type="entry name" value="DeoR-like_C"/>
</dbReference>
<keyword evidence="4" id="KW-0238">DNA-binding</keyword>
<dbReference type="SMART" id="SM00420">
    <property type="entry name" value="HTH_DEOR"/>
    <property type="match status" value="1"/>
</dbReference>
<organism evidence="4 5">
    <name type="scientific">Halalkalibacter alkalisediminis</name>
    <dbReference type="NCBI Taxonomy" id="935616"/>
    <lineage>
        <taxon>Bacteria</taxon>
        <taxon>Bacillati</taxon>
        <taxon>Bacillota</taxon>
        <taxon>Bacilli</taxon>
        <taxon>Bacillales</taxon>
        <taxon>Bacillaceae</taxon>
        <taxon>Halalkalibacter</taxon>
    </lineage>
</organism>
<dbReference type="EMBL" id="JBHLTR010000004">
    <property type="protein sequence ID" value="MFC0558274.1"/>
    <property type="molecule type" value="Genomic_DNA"/>
</dbReference>